<evidence type="ECO:0000313" key="1">
    <source>
        <dbReference type="EMBL" id="CAB3975946.1"/>
    </source>
</evidence>
<accession>A0A6J5JUL2</accession>
<protein>
    <submittedName>
        <fullName evidence="1">Uncharacterized protein</fullName>
    </submittedName>
</protein>
<gene>
    <name evidence="1" type="ORF">BCO9919_07298</name>
</gene>
<name>A0A6J5JUL2_9BURK</name>
<organism evidence="1 2">
    <name type="scientific">Burkholderia cenocepacia</name>
    <dbReference type="NCBI Taxonomy" id="95486"/>
    <lineage>
        <taxon>Bacteria</taxon>
        <taxon>Pseudomonadati</taxon>
        <taxon>Pseudomonadota</taxon>
        <taxon>Betaproteobacteria</taxon>
        <taxon>Burkholderiales</taxon>
        <taxon>Burkholderiaceae</taxon>
        <taxon>Burkholderia</taxon>
        <taxon>Burkholderia cepacia complex</taxon>
    </lineage>
</organism>
<sequence length="45" mass="5067">MDSAVRFLISEGIHADTDQCVCKLGATHITVEVDQRQCLGCRIFW</sequence>
<dbReference type="EMBL" id="CABWIK020000099">
    <property type="protein sequence ID" value="CAB3975946.1"/>
    <property type="molecule type" value="Genomic_DNA"/>
</dbReference>
<proteinExistence type="predicted"/>
<evidence type="ECO:0000313" key="2">
    <source>
        <dbReference type="Proteomes" id="UP000494322"/>
    </source>
</evidence>
<dbReference type="AlphaFoldDB" id="A0A6J5JUL2"/>
<dbReference type="Proteomes" id="UP000494322">
    <property type="component" value="Unassembled WGS sequence"/>
</dbReference>
<reference evidence="1 2" key="1">
    <citation type="submission" date="2020-04" db="EMBL/GenBank/DDBJ databases">
        <authorList>
            <person name="Depoorter E."/>
        </authorList>
    </citation>
    <scope>NUCLEOTIDE SEQUENCE [LARGE SCALE GENOMIC DNA]</scope>
    <source>
        <strain evidence="1 2">BCC0132</strain>
    </source>
</reference>